<feature type="domain" description="D-glutamate N-acetyltransferase-like C-terminal" evidence="1">
    <location>
        <begin position="147"/>
        <end position="345"/>
    </location>
</feature>
<dbReference type="InterPro" id="IPR027417">
    <property type="entry name" value="P-loop_NTPase"/>
</dbReference>
<comment type="caution">
    <text evidence="3">The sequence shown here is derived from an EMBL/GenBank/DDBJ whole genome shotgun (WGS) entry which is preliminary data.</text>
</comment>
<dbReference type="PANTHER" id="PTHR40690">
    <property type="entry name" value="GLL3100 PROTEIN"/>
    <property type="match status" value="1"/>
</dbReference>
<evidence type="ECO:0000259" key="1">
    <source>
        <dbReference type="Pfam" id="PF07755"/>
    </source>
</evidence>
<keyword evidence="4" id="KW-1185">Reference proteome</keyword>
<dbReference type="AlphaFoldDB" id="A0A9X1HUJ9"/>
<dbReference type="Gene3D" id="3.40.50.300">
    <property type="entry name" value="P-loop containing nucleotide triphosphate hydrolases"/>
    <property type="match status" value="1"/>
</dbReference>
<reference evidence="3" key="1">
    <citation type="submission" date="2021-09" db="EMBL/GenBank/DDBJ databases">
        <title>Fulvivirga sp. isolated from coastal sediment.</title>
        <authorList>
            <person name="Yu H."/>
        </authorList>
    </citation>
    <scope>NUCLEOTIDE SEQUENCE</scope>
    <source>
        <strain evidence="3">1062</strain>
    </source>
</reference>
<dbReference type="Gene3D" id="3.40.50.720">
    <property type="entry name" value="NAD(P)-binding Rossmann-like Domain"/>
    <property type="match status" value="1"/>
</dbReference>
<evidence type="ECO:0000259" key="2">
    <source>
        <dbReference type="Pfam" id="PF17396"/>
    </source>
</evidence>
<dbReference type="Pfam" id="PF17396">
    <property type="entry name" value="DUF1611_N"/>
    <property type="match status" value="1"/>
</dbReference>
<protein>
    <submittedName>
        <fullName evidence="3">DUF1611 domain-containing protein</fullName>
    </submittedName>
</protein>
<gene>
    <name evidence="3" type="ORF">LDX50_25280</name>
</gene>
<dbReference type="InterPro" id="IPR035402">
    <property type="entry name" value="DgcN-like_N"/>
</dbReference>
<feature type="domain" description="D-glutamate N-acetyltransferase-like N-terminal" evidence="2">
    <location>
        <begin position="45"/>
        <end position="139"/>
    </location>
</feature>
<accession>A0A9X1HUJ9</accession>
<dbReference type="InterPro" id="IPR035086">
    <property type="entry name" value="DgcN-like_C"/>
</dbReference>
<dbReference type="PIRSF" id="PIRSF026760">
    <property type="entry name" value="UCP026760"/>
    <property type="match status" value="1"/>
</dbReference>
<dbReference type="RefSeq" id="WP_225699064.1">
    <property type="nucleotide sequence ID" value="NZ_JAIXNE010000005.1"/>
</dbReference>
<evidence type="ECO:0000313" key="4">
    <source>
        <dbReference type="Proteomes" id="UP001139409"/>
    </source>
</evidence>
<dbReference type="Pfam" id="PF07755">
    <property type="entry name" value="DUF1611"/>
    <property type="match status" value="1"/>
</dbReference>
<dbReference type="InterPro" id="IPR011669">
    <property type="entry name" value="DgcN-like"/>
</dbReference>
<dbReference type="PANTHER" id="PTHR40690:SF1">
    <property type="entry name" value="DUF1611 DOMAIN-CONTAINING PROTEIN"/>
    <property type="match status" value="1"/>
</dbReference>
<organism evidence="3 4">
    <name type="scientific">Fulvivirga sedimenti</name>
    <dbReference type="NCBI Taxonomy" id="2879465"/>
    <lineage>
        <taxon>Bacteria</taxon>
        <taxon>Pseudomonadati</taxon>
        <taxon>Bacteroidota</taxon>
        <taxon>Cytophagia</taxon>
        <taxon>Cytophagales</taxon>
        <taxon>Fulvivirgaceae</taxon>
        <taxon>Fulvivirga</taxon>
    </lineage>
</organism>
<dbReference type="EMBL" id="JAIXNE010000005">
    <property type="protein sequence ID" value="MCA6078210.1"/>
    <property type="molecule type" value="Genomic_DNA"/>
</dbReference>
<name>A0A9X1HUJ9_9BACT</name>
<evidence type="ECO:0000313" key="3">
    <source>
        <dbReference type="EMBL" id="MCA6078210.1"/>
    </source>
</evidence>
<dbReference type="Proteomes" id="UP001139409">
    <property type="component" value="Unassembled WGS sequence"/>
</dbReference>
<dbReference type="SUPFAM" id="SSF52540">
    <property type="entry name" value="P-loop containing nucleoside triphosphate hydrolases"/>
    <property type="match status" value="1"/>
</dbReference>
<sequence>MQALRGTACIITGDLYNTINAKTAHGLVRESQRFQILGIIDTVSAGKDAGDLLDGHHRDIPIESTLDHLLNKCGKTPEYAIIGMATKGGYLPESLYPIIEEVLGRGIDVINGLHQPLSEIQIFKDLSEKNQVHIYDIRKSKPFNELHFWQGKTKDVPALKIAVLGTDCGLGKRTTAKLLTNALNMAGIKTGMIYTGQTGWMQGIQHGFIFDATPNDFIPGELEHAIVSCYEDLKPEVILMEGQASLRNPGGPCGSEFIISATANAVILQHHPARTHFTHLENYPAFIPDPADEIKLIQHLGAPTWAVTLNTSGLSPEEISKNKSRIAASLDIPVVCPLEDGLVEIVELIKTKLISKI</sequence>
<proteinExistence type="predicted"/>